<proteinExistence type="predicted"/>
<dbReference type="AlphaFoldDB" id="A0A5B7GM11"/>
<comment type="caution">
    <text evidence="2">The sequence shown here is derived from an EMBL/GenBank/DDBJ whole genome shotgun (WGS) entry which is preliminary data.</text>
</comment>
<name>A0A5B7GM11_PORTR</name>
<gene>
    <name evidence="2" type="ORF">E2C01_052626</name>
</gene>
<accession>A0A5B7GM11</accession>
<protein>
    <submittedName>
        <fullName evidence="2">Uncharacterized protein</fullName>
    </submittedName>
</protein>
<sequence length="159" mass="17888">MTTPNPASEFPSKEGTRNVPRSDCSLGGDPKCLDTSLDSFFINFCNIRDLHPWRFQYVHHQLWLSSPFTDHPGELTFNSAILHDLQQLVQHPTRIRDRPGDTPNILDLFLNSNPSYAGTLSSLLGSSDNNLISVSCPIFPVPPQNPPKQRCLWRFASIT</sequence>
<evidence type="ECO:0000313" key="2">
    <source>
        <dbReference type="EMBL" id="MPC58619.1"/>
    </source>
</evidence>
<feature type="region of interest" description="Disordered" evidence="1">
    <location>
        <begin position="1"/>
        <end position="25"/>
    </location>
</feature>
<organism evidence="2 3">
    <name type="scientific">Portunus trituberculatus</name>
    <name type="common">Swimming crab</name>
    <name type="synonym">Neptunus trituberculatus</name>
    <dbReference type="NCBI Taxonomy" id="210409"/>
    <lineage>
        <taxon>Eukaryota</taxon>
        <taxon>Metazoa</taxon>
        <taxon>Ecdysozoa</taxon>
        <taxon>Arthropoda</taxon>
        <taxon>Crustacea</taxon>
        <taxon>Multicrustacea</taxon>
        <taxon>Malacostraca</taxon>
        <taxon>Eumalacostraca</taxon>
        <taxon>Eucarida</taxon>
        <taxon>Decapoda</taxon>
        <taxon>Pleocyemata</taxon>
        <taxon>Brachyura</taxon>
        <taxon>Eubrachyura</taxon>
        <taxon>Portunoidea</taxon>
        <taxon>Portunidae</taxon>
        <taxon>Portuninae</taxon>
        <taxon>Portunus</taxon>
    </lineage>
</organism>
<reference evidence="2 3" key="1">
    <citation type="submission" date="2019-05" db="EMBL/GenBank/DDBJ databases">
        <title>Another draft genome of Portunus trituberculatus and its Hox gene families provides insights of decapod evolution.</title>
        <authorList>
            <person name="Jeong J.-H."/>
            <person name="Song I."/>
            <person name="Kim S."/>
            <person name="Choi T."/>
            <person name="Kim D."/>
            <person name="Ryu S."/>
            <person name="Kim W."/>
        </authorList>
    </citation>
    <scope>NUCLEOTIDE SEQUENCE [LARGE SCALE GENOMIC DNA]</scope>
    <source>
        <tissue evidence="2">Muscle</tissue>
    </source>
</reference>
<evidence type="ECO:0000313" key="3">
    <source>
        <dbReference type="Proteomes" id="UP000324222"/>
    </source>
</evidence>
<evidence type="ECO:0000256" key="1">
    <source>
        <dbReference type="SAM" id="MobiDB-lite"/>
    </source>
</evidence>
<keyword evidence="3" id="KW-1185">Reference proteome</keyword>
<dbReference type="EMBL" id="VSRR010015846">
    <property type="protein sequence ID" value="MPC58619.1"/>
    <property type="molecule type" value="Genomic_DNA"/>
</dbReference>
<dbReference type="Proteomes" id="UP000324222">
    <property type="component" value="Unassembled WGS sequence"/>
</dbReference>